<evidence type="ECO:0000256" key="2">
    <source>
        <dbReference type="ARBA" id="ARBA00011690"/>
    </source>
</evidence>
<dbReference type="Gene3D" id="2.40.30.110">
    <property type="entry name" value="Aminomethyltransferase beta-barrel domains"/>
    <property type="match status" value="1"/>
</dbReference>
<evidence type="ECO:0000313" key="8">
    <source>
        <dbReference type="WBParaSite" id="nRc.2.0.1.t45978-RA"/>
    </source>
</evidence>
<evidence type="ECO:0000256" key="4">
    <source>
        <dbReference type="PIRSR" id="PIRSR006487-1"/>
    </source>
</evidence>
<dbReference type="SUPFAM" id="SSF103025">
    <property type="entry name" value="Folate-binding domain"/>
    <property type="match status" value="1"/>
</dbReference>
<dbReference type="Pfam" id="PF01571">
    <property type="entry name" value="GCV_T"/>
    <property type="match status" value="1"/>
</dbReference>
<feature type="domain" description="Aminomethyltransferase C-terminal" evidence="6">
    <location>
        <begin position="193"/>
        <end position="271"/>
    </location>
</feature>
<dbReference type="PANTHER" id="PTHR43757:SF16">
    <property type="entry name" value="AMINOMETHYLTRANSFERASE, MITOCHONDRIAL"/>
    <property type="match status" value="1"/>
</dbReference>
<evidence type="ECO:0000259" key="6">
    <source>
        <dbReference type="Pfam" id="PF08669"/>
    </source>
</evidence>
<dbReference type="InterPro" id="IPR027266">
    <property type="entry name" value="TrmE/GcvT-like"/>
</dbReference>
<feature type="binding site" evidence="4">
    <location>
        <position position="101"/>
    </location>
    <ligand>
        <name>substrate</name>
    </ligand>
</feature>
<evidence type="ECO:0000256" key="3">
    <source>
        <dbReference type="ARBA" id="ARBA00015825"/>
    </source>
</evidence>
<dbReference type="GO" id="GO:0005739">
    <property type="term" value="C:mitochondrion"/>
    <property type="evidence" value="ECO:0007669"/>
    <property type="project" value="TreeGrafter"/>
</dbReference>
<comment type="subunit">
    <text evidence="2">The glycine cleavage system is composed of four proteins: P, T, L and H.</text>
</comment>
<keyword evidence="7" id="KW-1185">Reference proteome</keyword>
<sequence length="304" mass="32796">MDFSLVQGAKSSPISEDSVIFQQAVNTFQSKGFDVTVEHVDQARRCLIAVQGPQTSKLFHALNCSIDFSRLYFMTSTICTVFGIENCRLSRCGYTGEDGVEISVDSARATELCEKLLFSKEASVKLAGLGARDSLRLEAGLCLYGHDIDETTTPVEAGLSWVIGRRRRETGDFPGAKIILGQVADKSLVKSKRIGFIGDKGRPPRSGYRILDDHDREIGTITSGCPSPCLKRNISMGYCATEFSALGSTLRIAAAGSLSSNAVVQVSKLPFLPTRPPALHGIPSLLWAGTLPHLSYFASIAAQT</sequence>
<dbReference type="FunFam" id="4.10.1250.10:FF:000002">
    <property type="entry name" value="Aminomethyltransferase"/>
    <property type="match status" value="1"/>
</dbReference>
<evidence type="ECO:0000313" key="7">
    <source>
        <dbReference type="Proteomes" id="UP000887565"/>
    </source>
</evidence>
<dbReference type="Gene3D" id="3.30.1360.120">
    <property type="entry name" value="Probable tRNA modification gtpase trme, domain 1"/>
    <property type="match status" value="1"/>
</dbReference>
<dbReference type="InterPro" id="IPR028896">
    <property type="entry name" value="GcvT/YgfZ/DmdA"/>
</dbReference>
<dbReference type="PANTHER" id="PTHR43757">
    <property type="entry name" value="AMINOMETHYLTRANSFERASE"/>
    <property type="match status" value="1"/>
</dbReference>
<dbReference type="InterPro" id="IPR029043">
    <property type="entry name" value="GcvT/YgfZ_C"/>
</dbReference>
<feature type="domain" description="GCVT N-terminal" evidence="5">
    <location>
        <begin position="25"/>
        <end position="164"/>
    </location>
</feature>
<dbReference type="InterPro" id="IPR013977">
    <property type="entry name" value="GcvT_C"/>
</dbReference>
<dbReference type="Pfam" id="PF08669">
    <property type="entry name" value="GCV_T_C"/>
    <property type="match status" value="1"/>
</dbReference>
<dbReference type="PIRSF" id="PIRSF006487">
    <property type="entry name" value="GcvT"/>
    <property type="match status" value="1"/>
</dbReference>
<evidence type="ECO:0000256" key="1">
    <source>
        <dbReference type="ARBA" id="ARBA00008609"/>
    </source>
</evidence>
<protein>
    <recommendedName>
        <fullName evidence="3">Aminomethyltransferase, mitochondrial</fullName>
    </recommendedName>
</protein>
<dbReference type="InterPro" id="IPR006222">
    <property type="entry name" value="GCVT_N"/>
</dbReference>
<accession>A0A915L631</accession>
<dbReference type="AlphaFoldDB" id="A0A915L631"/>
<name>A0A915L631_ROMCU</name>
<dbReference type="SUPFAM" id="SSF101790">
    <property type="entry name" value="Aminomethyltransferase beta-barrel domain"/>
    <property type="match status" value="1"/>
</dbReference>
<proteinExistence type="inferred from homology"/>
<evidence type="ECO:0000259" key="5">
    <source>
        <dbReference type="Pfam" id="PF01571"/>
    </source>
</evidence>
<reference evidence="8" key="1">
    <citation type="submission" date="2022-11" db="UniProtKB">
        <authorList>
            <consortium name="WormBaseParasite"/>
        </authorList>
    </citation>
    <scope>IDENTIFICATION</scope>
</reference>
<dbReference type="Gene3D" id="4.10.1250.10">
    <property type="entry name" value="Aminomethyltransferase fragment"/>
    <property type="match status" value="1"/>
</dbReference>
<organism evidence="7 8">
    <name type="scientific">Romanomermis culicivorax</name>
    <name type="common">Nematode worm</name>
    <dbReference type="NCBI Taxonomy" id="13658"/>
    <lineage>
        <taxon>Eukaryota</taxon>
        <taxon>Metazoa</taxon>
        <taxon>Ecdysozoa</taxon>
        <taxon>Nematoda</taxon>
        <taxon>Enoplea</taxon>
        <taxon>Dorylaimia</taxon>
        <taxon>Mermithida</taxon>
        <taxon>Mermithoidea</taxon>
        <taxon>Mermithidae</taxon>
        <taxon>Romanomermis</taxon>
    </lineage>
</organism>
<dbReference type="WBParaSite" id="nRc.2.0.1.t45978-RA">
    <property type="protein sequence ID" value="nRc.2.0.1.t45978-RA"/>
    <property type="gene ID" value="nRc.2.0.1.g45978"/>
</dbReference>
<dbReference type="OMA" id="MTSTICT"/>
<dbReference type="Proteomes" id="UP000887565">
    <property type="component" value="Unplaced"/>
</dbReference>
<comment type="similarity">
    <text evidence="1">Belongs to the GcvT family.</text>
</comment>